<reference evidence="1 2" key="2">
    <citation type="submission" date="2009-01" db="EMBL/GenBank/DDBJ databases">
        <title>Draft genome sequence of Bacteroides cellulosilyticus (DSM 14838).</title>
        <authorList>
            <person name="Sudarsanam P."/>
            <person name="Ley R."/>
            <person name="Guruge J."/>
            <person name="Turnbaugh P.J."/>
            <person name="Mahowald M."/>
            <person name="Liep D."/>
            <person name="Gordon J."/>
        </authorList>
    </citation>
    <scope>NUCLEOTIDE SEQUENCE [LARGE SCALE GENOMIC DNA]</scope>
    <source>
        <strain evidence="1 2">DSM 14838</strain>
    </source>
</reference>
<comment type="caution">
    <text evidence="1">The sequence shown here is derived from an EMBL/GenBank/DDBJ whole genome shotgun (WGS) entry which is preliminary data.</text>
</comment>
<gene>
    <name evidence="1" type="ORF">BACCELL_05223</name>
</gene>
<reference evidence="1 2" key="1">
    <citation type="submission" date="2008-12" db="EMBL/GenBank/DDBJ databases">
        <authorList>
            <person name="Fulton L."/>
            <person name="Clifton S."/>
            <person name="Fulton B."/>
            <person name="Xu J."/>
            <person name="Minx P."/>
            <person name="Pepin K.H."/>
            <person name="Johnson M."/>
            <person name="Bhonagiri V."/>
            <person name="Nash W.E."/>
            <person name="Mardis E.R."/>
            <person name="Wilson R.K."/>
        </authorList>
    </citation>
    <scope>NUCLEOTIDE SEQUENCE [LARGE SCALE GENOMIC DNA]</scope>
    <source>
        <strain evidence="1 2">DSM 14838</strain>
    </source>
</reference>
<dbReference type="Proteomes" id="UP000003711">
    <property type="component" value="Unassembled WGS sequence"/>
</dbReference>
<evidence type="ECO:0000313" key="1">
    <source>
        <dbReference type="EMBL" id="EEF87168.1"/>
    </source>
</evidence>
<proteinExistence type="predicted"/>
<dbReference type="AlphaFoldDB" id="E2NLM9"/>
<protein>
    <submittedName>
        <fullName evidence="1">Uncharacterized protein</fullName>
    </submittedName>
</protein>
<evidence type="ECO:0000313" key="2">
    <source>
        <dbReference type="Proteomes" id="UP000003711"/>
    </source>
</evidence>
<dbReference type="EMBL" id="ACCH01000430">
    <property type="protein sequence ID" value="EEF87168.1"/>
    <property type="molecule type" value="Genomic_DNA"/>
</dbReference>
<sequence length="44" mass="5458">MLNHWEFFKISKRIKKQSLFHFVLEQNFNRFAKPNYSLLTIFVP</sequence>
<dbReference type="HOGENOM" id="CLU_3212139_0_0_10"/>
<accession>E2NLM9</accession>
<organism evidence="1 2">
    <name type="scientific">Bacteroides cellulosilyticus DSM 14838</name>
    <dbReference type="NCBI Taxonomy" id="537012"/>
    <lineage>
        <taxon>Bacteria</taxon>
        <taxon>Pseudomonadati</taxon>
        <taxon>Bacteroidota</taxon>
        <taxon>Bacteroidia</taxon>
        <taxon>Bacteroidales</taxon>
        <taxon>Bacteroidaceae</taxon>
        <taxon>Bacteroides</taxon>
    </lineage>
</organism>
<name>E2NLM9_9BACE</name>